<sequence length="196" mass="21971">MTAQPAEQSGWRMPPMDGYTVDDLLTLPDLPPHTELIDGSLVLVRPQRYFHFATIDLLVAGLRSTVPSSLKVAREMTVVLDRRNGPEPDISVIKAAARKGPDQTYFEGKDVVLAVEVISPESEARDRLTKTHKYAAAGIQYYWLVEMTEPDQYPAVEIFELSENTGTYQSIGTHRDRVKVDKPYPIDIDLTAIDNL</sequence>
<accession>A0ABW7B3K2</accession>
<comment type="caution">
    <text evidence="2">The sequence shown here is derived from an EMBL/GenBank/DDBJ whole genome shotgun (WGS) entry which is preliminary data.</text>
</comment>
<proteinExistence type="predicted"/>
<dbReference type="CDD" id="cd06260">
    <property type="entry name" value="DUF820-like"/>
    <property type="match status" value="1"/>
</dbReference>
<protein>
    <submittedName>
        <fullName evidence="2">Uma2 family endonuclease</fullName>
    </submittedName>
</protein>
<dbReference type="SUPFAM" id="SSF52980">
    <property type="entry name" value="Restriction endonuclease-like"/>
    <property type="match status" value="1"/>
</dbReference>
<feature type="domain" description="Putative restriction endonuclease" evidence="1">
    <location>
        <begin position="22"/>
        <end position="183"/>
    </location>
</feature>
<evidence type="ECO:0000313" key="3">
    <source>
        <dbReference type="Proteomes" id="UP001604267"/>
    </source>
</evidence>
<dbReference type="InterPro" id="IPR011335">
    <property type="entry name" value="Restrct_endonuc-II-like"/>
</dbReference>
<evidence type="ECO:0000313" key="2">
    <source>
        <dbReference type="EMBL" id="MFG3010459.1"/>
    </source>
</evidence>
<dbReference type="PANTHER" id="PTHR35400:SF3">
    <property type="entry name" value="SLL1072 PROTEIN"/>
    <property type="match status" value="1"/>
</dbReference>
<keyword evidence="2" id="KW-0378">Hydrolase</keyword>
<dbReference type="EMBL" id="JBICYV010000003">
    <property type="protein sequence ID" value="MFG3010459.1"/>
    <property type="molecule type" value="Genomic_DNA"/>
</dbReference>
<dbReference type="InterPro" id="IPR008538">
    <property type="entry name" value="Uma2"/>
</dbReference>
<dbReference type="GO" id="GO:0004519">
    <property type="term" value="F:endonuclease activity"/>
    <property type="evidence" value="ECO:0007669"/>
    <property type="project" value="UniProtKB-KW"/>
</dbReference>
<reference evidence="2 3" key="1">
    <citation type="submission" date="2024-10" db="EMBL/GenBank/DDBJ databases">
        <title>The Natural Products Discovery Center: Release of the First 8490 Sequenced Strains for Exploring Actinobacteria Biosynthetic Diversity.</title>
        <authorList>
            <person name="Kalkreuter E."/>
            <person name="Kautsar S.A."/>
            <person name="Yang D."/>
            <person name="Bader C.D."/>
            <person name="Teijaro C.N."/>
            <person name="Fluegel L."/>
            <person name="Davis C.M."/>
            <person name="Simpson J.R."/>
            <person name="Lauterbach L."/>
            <person name="Steele A.D."/>
            <person name="Gui C."/>
            <person name="Meng S."/>
            <person name="Li G."/>
            <person name="Viehrig K."/>
            <person name="Ye F."/>
            <person name="Su P."/>
            <person name="Kiefer A.F."/>
            <person name="Nichols A."/>
            <person name="Cepeda A.J."/>
            <person name="Yan W."/>
            <person name="Fan B."/>
            <person name="Jiang Y."/>
            <person name="Adhikari A."/>
            <person name="Zheng C.-J."/>
            <person name="Schuster L."/>
            <person name="Cowan T.M."/>
            <person name="Smanski M.J."/>
            <person name="Chevrette M.G."/>
            <person name="De Carvalho L.P.S."/>
            <person name="Shen B."/>
        </authorList>
    </citation>
    <scope>NUCLEOTIDE SEQUENCE [LARGE SCALE GENOMIC DNA]</scope>
    <source>
        <strain evidence="2 3">NPDC048320</strain>
    </source>
</reference>
<dbReference type="Pfam" id="PF05685">
    <property type="entry name" value="Uma2"/>
    <property type="match status" value="1"/>
</dbReference>
<organism evidence="2 3">
    <name type="scientific">Streptomyces cinerochromogenes</name>
    <dbReference type="NCBI Taxonomy" id="66422"/>
    <lineage>
        <taxon>Bacteria</taxon>
        <taxon>Bacillati</taxon>
        <taxon>Actinomycetota</taxon>
        <taxon>Actinomycetes</taxon>
        <taxon>Kitasatosporales</taxon>
        <taxon>Streptomycetaceae</taxon>
        <taxon>Streptomyces</taxon>
    </lineage>
</organism>
<dbReference type="InterPro" id="IPR012296">
    <property type="entry name" value="Nuclease_put_TT1808"/>
</dbReference>
<keyword evidence="2" id="KW-0540">Nuclease</keyword>
<gene>
    <name evidence="2" type="ORF">ACGFZB_08355</name>
</gene>
<name>A0ABW7B3K2_9ACTN</name>
<dbReference type="PANTHER" id="PTHR35400">
    <property type="entry name" value="SLR1083 PROTEIN"/>
    <property type="match status" value="1"/>
</dbReference>
<keyword evidence="3" id="KW-1185">Reference proteome</keyword>
<keyword evidence="2" id="KW-0255">Endonuclease</keyword>
<dbReference type="Proteomes" id="UP001604267">
    <property type="component" value="Unassembled WGS sequence"/>
</dbReference>
<dbReference type="RefSeq" id="WP_392816581.1">
    <property type="nucleotide sequence ID" value="NZ_JBICYV010000003.1"/>
</dbReference>
<evidence type="ECO:0000259" key="1">
    <source>
        <dbReference type="Pfam" id="PF05685"/>
    </source>
</evidence>
<dbReference type="Gene3D" id="3.90.1570.10">
    <property type="entry name" value="tt1808, chain A"/>
    <property type="match status" value="1"/>
</dbReference>